<accession>A0A382DXQ6</accession>
<proteinExistence type="predicted"/>
<protein>
    <recommendedName>
        <fullName evidence="1">NAD(P)-binding domain-containing protein</fullName>
    </recommendedName>
</protein>
<evidence type="ECO:0000313" key="2">
    <source>
        <dbReference type="EMBL" id="SVB43220.1"/>
    </source>
</evidence>
<reference evidence="2" key="1">
    <citation type="submission" date="2018-05" db="EMBL/GenBank/DDBJ databases">
        <authorList>
            <person name="Lanie J.A."/>
            <person name="Ng W.-L."/>
            <person name="Kazmierczak K.M."/>
            <person name="Andrzejewski T.M."/>
            <person name="Davidsen T.M."/>
            <person name="Wayne K.J."/>
            <person name="Tettelin H."/>
            <person name="Glass J.I."/>
            <person name="Rusch D."/>
            <person name="Podicherti R."/>
            <person name="Tsui H.-C.T."/>
            <person name="Winkler M.E."/>
        </authorList>
    </citation>
    <scope>NUCLEOTIDE SEQUENCE</scope>
</reference>
<dbReference type="AlphaFoldDB" id="A0A382DXQ6"/>
<dbReference type="Gene3D" id="3.40.50.720">
    <property type="entry name" value="NAD(P)-binding Rossmann-like Domain"/>
    <property type="match status" value="1"/>
</dbReference>
<dbReference type="Pfam" id="PF16363">
    <property type="entry name" value="GDP_Man_Dehyd"/>
    <property type="match status" value="1"/>
</dbReference>
<organism evidence="2">
    <name type="scientific">marine metagenome</name>
    <dbReference type="NCBI Taxonomy" id="408172"/>
    <lineage>
        <taxon>unclassified sequences</taxon>
        <taxon>metagenomes</taxon>
        <taxon>ecological metagenomes</taxon>
    </lineage>
</organism>
<name>A0A382DXQ6_9ZZZZ</name>
<feature type="domain" description="NAD(P)-binding" evidence="1">
    <location>
        <begin position="6"/>
        <end position="28"/>
    </location>
</feature>
<gene>
    <name evidence="2" type="ORF">METZ01_LOCUS196074</name>
</gene>
<evidence type="ECO:0000259" key="1">
    <source>
        <dbReference type="Pfam" id="PF16363"/>
    </source>
</evidence>
<dbReference type="EMBL" id="UINC01041654">
    <property type="protein sequence ID" value="SVB43220.1"/>
    <property type="molecule type" value="Genomic_DNA"/>
</dbReference>
<dbReference type="InterPro" id="IPR036291">
    <property type="entry name" value="NAD(P)-bd_dom_sf"/>
</dbReference>
<dbReference type="InterPro" id="IPR016040">
    <property type="entry name" value="NAD(P)-bd_dom"/>
</dbReference>
<sequence>MTTNILVTGGAGFIGSHTIDLLLEHGYK</sequence>
<dbReference type="SUPFAM" id="SSF51735">
    <property type="entry name" value="NAD(P)-binding Rossmann-fold domains"/>
    <property type="match status" value="1"/>
</dbReference>
<feature type="non-terminal residue" evidence="2">
    <location>
        <position position="28"/>
    </location>
</feature>